<keyword evidence="11" id="KW-0969">Cilium</keyword>
<name>A0A4V1ZGX0_9MICO</name>
<dbReference type="InterPro" id="IPR050330">
    <property type="entry name" value="Bact_OuterMem_StrucFunc"/>
</dbReference>
<evidence type="ECO:0000256" key="7">
    <source>
        <dbReference type="PROSITE-ProRule" id="PRU00473"/>
    </source>
</evidence>
<dbReference type="CDD" id="cd07185">
    <property type="entry name" value="OmpA_C-like"/>
    <property type="match status" value="1"/>
</dbReference>
<proteinExistence type="inferred from homology"/>
<evidence type="ECO:0000259" key="10">
    <source>
        <dbReference type="PROSITE" id="PS51123"/>
    </source>
</evidence>
<dbReference type="SUPFAM" id="SSF103088">
    <property type="entry name" value="OmpA-like"/>
    <property type="match status" value="1"/>
</dbReference>
<dbReference type="Gene3D" id="3.30.1330.60">
    <property type="entry name" value="OmpA-like domain"/>
    <property type="match status" value="1"/>
</dbReference>
<evidence type="ECO:0000256" key="2">
    <source>
        <dbReference type="ARBA" id="ARBA00008914"/>
    </source>
</evidence>
<dbReference type="Proteomes" id="UP000293764">
    <property type="component" value="Unassembled WGS sequence"/>
</dbReference>
<evidence type="ECO:0000313" key="12">
    <source>
        <dbReference type="Proteomes" id="UP000293764"/>
    </source>
</evidence>
<dbReference type="InterPro" id="IPR006665">
    <property type="entry name" value="OmpA-like"/>
</dbReference>
<evidence type="ECO:0000256" key="9">
    <source>
        <dbReference type="SAM" id="Phobius"/>
    </source>
</evidence>
<reference evidence="11 12" key="1">
    <citation type="submission" date="2019-01" db="EMBL/GenBank/DDBJ databases">
        <title>Novel species of Cellulomonas.</title>
        <authorList>
            <person name="Liu Q."/>
            <person name="Xin Y.-H."/>
        </authorList>
    </citation>
    <scope>NUCLEOTIDE SEQUENCE [LARGE SCALE GENOMIC DNA]</scope>
    <source>
        <strain evidence="11 12">HLT2-17</strain>
    </source>
</reference>
<evidence type="ECO:0000256" key="4">
    <source>
        <dbReference type="ARBA" id="ARBA00022692"/>
    </source>
</evidence>
<feature type="transmembrane region" description="Helical" evidence="9">
    <location>
        <begin position="20"/>
        <end position="40"/>
    </location>
</feature>
<keyword evidence="8" id="KW-0175">Coiled coil</keyword>
<evidence type="ECO:0000256" key="1">
    <source>
        <dbReference type="ARBA" id="ARBA00004162"/>
    </source>
</evidence>
<dbReference type="GO" id="GO:0005886">
    <property type="term" value="C:plasma membrane"/>
    <property type="evidence" value="ECO:0007669"/>
    <property type="project" value="UniProtKB-SubCell"/>
</dbReference>
<gene>
    <name evidence="11" type="ORF">EUA98_15715</name>
</gene>
<evidence type="ECO:0000256" key="8">
    <source>
        <dbReference type="SAM" id="Coils"/>
    </source>
</evidence>
<dbReference type="PANTHER" id="PTHR30329">
    <property type="entry name" value="STATOR ELEMENT OF FLAGELLAR MOTOR COMPLEX"/>
    <property type="match status" value="1"/>
</dbReference>
<keyword evidence="11" id="KW-0282">Flagellum</keyword>
<feature type="domain" description="OmpA-like" evidence="10">
    <location>
        <begin position="143"/>
        <end position="263"/>
    </location>
</feature>
<comment type="subcellular location">
    <subcellularLocation>
        <location evidence="1">Cell membrane</location>
        <topology evidence="1">Single-pass membrane protein</topology>
    </subcellularLocation>
</comment>
<comment type="caution">
    <text evidence="11">The sequence shown here is derived from an EMBL/GenBank/DDBJ whole genome shotgun (WGS) entry which is preliminary data.</text>
</comment>
<dbReference type="OrthoDB" id="9815217at2"/>
<dbReference type="Pfam" id="PF00691">
    <property type="entry name" value="OmpA"/>
    <property type="match status" value="1"/>
</dbReference>
<evidence type="ECO:0000256" key="3">
    <source>
        <dbReference type="ARBA" id="ARBA00022475"/>
    </source>
</evidence>
<keyword evidence="3" id="KW-1003">Cell membrane</keyword>
<evidence type="ECO:0000256" key="6">
    <source>
        <dbReference type="ARBA" id="ARBA00023136"/>
    </source>
</evidence>
<keyword evidence="11" id="KW-0966">Cell projection</keyword>
<keyword evidence="5 9" id="KW-1133">Transmembrane helix</keyword>
<comment type="similarity">
    <text evidence="2">Belongs to the MotB family.</text>
</comment>
<evidence type="ECO:0000256" key="5">
    <source>
        <dbReference type="ARBA" id="ARBA00022989"/>
    </source>
</evidence>
<dbReference type="RefSeq" id="WP_130103641.1">
    <property type="nucleotide sequence ID" value="NZ_SDWW01000044.1"/>
</dbReference>
<dbReference type="Pfam" id="PF13677">
    <property type="entry name" value="MotB_plug"/>
    <property type="match status" value="1"/>
</dbReference>
<dbReference type="InterPro" id="IPR036737">
    <property type="entry name" value="OmpA-like_sf"/>
</dbReference>
<dbReference type="AlphaFoldDB" id="A0A4V1ZGX0"/>
<dbReference type="PANTHER" id="PTHR30329:SF21">
    <property type="entry name" value="LIPOPROTEIN YIAD-RELATED"/>
    <property type="match status" value="1"/>
</dbReference>
<accession>A0A4V1ZGX0</accession>
<dbReference type="PROSITE" id="PS51123">
    <property type="entry name" value="OMPA_2"/>
    <property type="match status" value="1"/>
</dbReference>
<dbReference type="EMBL" id="SDWW01000044">
    <property type="protein sequence ID" value="RYV50014.1"/>
    <property type="molecule type" value="Genomic_DNA"/>
</dbReference>
<organism evidence="11 12">
    <name type="scientific">Pengzhenrongella frigida</name>
    <dbReference type="NCBI Taxonomy" id="1259133"/>
    <lineage>
        <taxon>Bacteria</taxon>
        <taxon>Bacillati</taxon>
        <taxon>Actinomycetota</taxon>
        <taxon>Actinomycetes</taxon>
        <taxon>Micrococcales</taxon>
        <taxon>Pengzhenrongella</taxon>
    </lineage>
</organism>
<sequence length="280" mass="29366">MSGRKPKVHEEEHENHERWAVSYADMMTVLVGLFIVMYAMSQVDQTKFEALAGSLAAGFGNASPTVLTGASGIMKDAGAVPASIKPAGETNPIAPAAELTEDAQNLVDARAELARLEAMRDQIEANLVAAGVGQQVSYGIDSRGLIVGLIANDFFFETGSAVLKPAAQTVLNATGPAISSIPDEISVEGHADAIPISGRYPTNWELSADRATQVLRHLVEVDGIAGSRISAVSFGDARPLTSTDGSDSLAINRRVDLVIRSPLAEPVRALLPIVIAANEG</sequence>
<evidence type="ECO:0000313" key="11">
    <source>
        <dbReference type="EMBL" id="RYV50014.1"/>
    </source>
</evidence>
<dbReference type="InterPro" id="IPR025713">
    <property type="entry name" value="MotB-like_N_dom"/>
</dbReference>
<keyword evidence="12" id="KW-1185">Reference proteome</keyword>
<keyword evidence="6 7" id="KW-0472">Membrane</keyword>
<protein>
    <submittedName>
        <fullName evidence="11">Flagellar motor protein MotB</fullName>
    </submittedName>
</protein>
<feature type="coiled-coil region" evidence="8">
    <location>
        <begin position="96"/>
        <end position="126"/>
    </location>
</feature>
<keyword evidence="4 9" id="KW-0812">Transmembrane</keyword>